<feature type="region of interest" description="Disordered" evidence="1">
    <location>
        <begin position="1"/>
        <end position="57"/>
    </location>
</feature>
<dbReference type="InterPro" id="IPR051026">
    <property type="entry name" value="PI/PC_transfer"/>
</dbReference>
<reference evidence="3 4" key="1">
    <citation type="journal article" date="2010" name="Nature">
        <title>The Ectocarpus genome and the independent evolution of multicellularity in brown algae.</title>
        <authorList>
            <person name="Cock J.M."/>
            <person name="Sterck L."/>
            <person name="Rouze P."/>
            <person name="Scornet D."/>
            <person name="Allen A.E."/>
            <person name="Amoutzias G."/>
            <person name="Anthouard V."/>
            <person name="Artiguenave F."/>
            <person name="Aury J.M."/>
            <person name="Badger J.H."/>
            <person name="Beszteri B."/>
            <person name="Billiau K."/>
            <person name="Bonnet E."/>
            <person name="Bothwell J.H."/>
            <person name="Bowler C."/>
            <person name="Boyen C."/>
            <person name="Brownlee C."/>
            <person name="Carrano C.J."/>
            <person name="Charrier B."/>
            <person name="Cho G.Y."/>
            <person name="Coelho S.M."/>
            <person name="Collen J."/>
            <person name="Corre E."/>
            <person name="Da Silva C."/>
            <person name="Delage L."/>
            <person name="Delaroque N."/>
            <person name="Dittami S.M."/>
            <person name="Doulbeau S."/>
            <person name="Elias M."/>
            <person name="Farnham G."/>
            <person name="Gachon C.M."/>
            <person name="Gschloessl B."/>
            <person name="Heesch S."/>
            <person name="Jabbari K."/>
            <person name="Jubin C."/>
            <person name="Kawai H."/>
            <person name="Kimura K."/>
            <person name="Kloareg B."/>
            <person name="Kupper F.C."/>
            <person name="Lang D."/>
            <person name="Le Bail A."/>
            <person name="Leblanc C."/>
            <person name="Lerouge P."/>
            <person name="Lohr M."/>
            <person name="Lopez P.J."/>
            <person name="Martens C."/>
            <person name="Maumus F."/>
            <person name="Michel G."/>
            <person name="Miranda-Saavedra D."/>
            <person name="Morales J."/>
            <person name="Moreau H."/>
            <person name="Motomura T."/>
            <person name="Nagasato C."/>
            <person name="Napoli C.A."/>
            <person name="Nelson D.R."/>
            <person name="Nyvall-Collen P."/>
            <person name="Peters A.F."/>
            <person name="Pommier C."/>
            <person name="Potin P."/>
            <person name="Poulain J."/>
            <person name="Quesneville H."/>
            <person name="Read B."/>
            <person name="Rensing S.A."/>
            <person name="Ritter A."/>
            <person name="Rousvoal S."/>
            <person name="Samanta M."/>
            <person name="Samson G."/>
            <person name="Schroeder D.C."/>
            <person name="Segurens B."/>
            <person name="Strittmatter M."/>
            <person name="Tonon T."/>
            <person name="Tregear J.W."/>
            <person name="Valentin K."/>
            <person name="von Dassow P."/>
            <person name="Yamagishi T."/>
            <person name="Van de Peer Y."/>
            <person name="Wincker P."/>
        </authorList>
    </citation>
    <scope>NUCLEOTIDE SEQUENCE [LARGE SCALE GENOMIC DNA]</scope>
    <source>
        <strain evidence="4">Ec32 / CCAP1310/4</strain>
    </source>
</reference>
<accession>D7G157</accession>
<evidence type="ECO:0000313" key="3">
    <source>
        <dbReference type="EMBL" id="CBJ33167.1"/>
    </source>
</evidence>
<organism evidence="3 4">
    <name type="scientific">Ectocarpus siliculosus</name>
    <name type="common">Brown alga</name>
    <name type="synonym">Conferva siliculosa</name>
    <dbReference type="NCBI Taxonomy" id="2880"/>
    <lineage>
        <taxon>Eukaryota</taxon>
        <taxon>Sar</taxon>
        <taxon>Stramenopiles</taxon>
        <taxon>Ochrophyta</taxon>
        <taxon>PX clade</taxon>
        <taxon>Phaeophyceae</taxon>
        <taxon>Ectocarpales</taxon>
        <taxon>Ectocarpaceae</taxon>
        <taxon>Ectocarpus</taxon>
    </lineage>
</organism>
<dbReference type="PANTHER" id="PTHR45657">
    <property type="entry name" value="CRAL-TRIO DOMAIN-CONTAINING PROTEIN YKL091C-RELATED"/>
    <property type="match status" value="1"/>
</dbReference>
<dbReference type="EMBL" id="FN649731">
    <property type="protein sequence ID" value="CBJ33167.1"/>
    <property type="molecule type" value="Genomic_DNA"/>
</dbReference>
<gene>
    <name evidence="3" type="ORF">Esi_0435_0016</name>
</gene>
<sequence>MSTFADAPEVTTTTQQQASTTTAASLRGSTPEAVVTAATNGSSNSCSSATTSELAEDGYPKDMEIPIRYVKGMEGDVVEARRRWIATLKWREEEKVDGILDEACPHFDIIKKYYPHFYFKHAKNGSVVYYEIPGKIDLNKLRENGLDMDSLCRHYVYITEFLWKELDKNPEGKLFTCMDMKGTKLSMFAGEVKEFLVRSAKMVGAHYPERSYKIFILNAPWWFSVVWKFVTPFVHPNTRAKVVVCGGNFLEKMGELIDLENVPQDVGGQDPTPPLQGPQELQMHEHVVKVLKEKGMEMKPIR</sequence>
<protein>
    <recommendedName>
        <fullName evidence="2">CRAL-TRIO domain-containing protein</fullName>
    </recommendedName>
</protein>
<proteinExistence type="predicted"/>
<dbReference type="STRING" id="2880.D7G157"/>
<dbReference type="SUPFAM" id="SSF52087">
    <property type="entry name" value="CRAL/TRIO domain"/>
    <property type="match status" value="1"/>
</dbReference>
<dbReference type="AlphaFoldDB" id="D7G157"/>
<feature type="domain" description="CRAL-TRIO" evidence="2">
    <location>
        <begin position="106"/>
        <end position="274"/>
    </location>
</feature>
<dbReference type="InParanoid" id="D7G157"/>
<dbReference type="PROSITE" id="PS50191">
    <property type="entry name" value="CRAL_TRIO"/>
    <property type="match status" value="1"/>
</dbReference>
<dbReference type="OrthoDB" id="187604at2759"/>
<evidence type="ECO:0000256" key="1">
    <source>
        <dbReference type="SAM" id="MobiDB-lite"/>
    </source>
</evidence>
<dbReference type="CDD" id="cd00170">
    <property type="entry name" value="SEC14"/>
    <property type="match status" value="1"/>
</dbReference>
<dbReference type="EMBL" id="FN648636">
    <property type="protein sequence ID" value="CBJ33167.1"/>
    <property type="molecule type" value="Genomic_DNA"/>
</dbReference>
<dbReference type="SMART" id="SM00516">
    <property type="entry name" value="SEC14"/>
    <property type="match status" value="1"/>
</dbReference>
<keyword evidence="4" id="KW-1185">Reference proteome</keyword>
<dbReference type="Pfam" id="PF00650">
    <property type="entry name" value="CRAL_TRIO"/>
    <property type="match status" value="1"/>
</dbReference>
<name>D7G157_ECTSI</name>
<evidence type="ECO:0000259" key="2">
    <source>
        <dbReference type="PROSITE" id="PS50191"/>
    </source>
</evidence>
<dbReference type="OMA" id="ECACENC"/>
<dbReference type="PANTHER" id="PTHR45657:SF61">
    <property type="entry name" value="CRAL-TRIO DOMAIN-CONTAINING PROTEIN"/>
    <property type="match status" value="1"/>
</dbReference>
<dbReference type="eggNOG" id="KOG1471">
    <property type="taxonomic scope" value="Eukaryota"/>
</dbReference>
<dbReference type="InterPro" id="IPR036865">
    <property type="entry name" value="CRAL-TRIO_dom_sf"/>
</dbReference>
<feature type="compositionally biased region" description="Low complexity" evidence="1">
    <location>
        <begin position="11"/>
        <end position="25"/>
    </location>
</feature>
<dbReference type="Proteomes" id="UP000002630">
    <property type="component" value="Linkage Group LG06"/>
</dbReference>
<feature type="compositionally biased region" description="Low complexity" evidence="1">
    <location>
        <begin position="36"/>
        <end position="52"/>
    </location>
</feature>
<dbReference type="InterPro" id="IPR001251">
    <property type="entry name" value="CRAL-TRIO_dom"/>
</dbReference>
<evidence type="ECO:0000313" key="4">
    <source>
        <dbReference type="Proteomes" id="UP000002630"/>
    </source>
</evidence>
<dbReference type="Gene3D" id="3.40.525.10">
    <property type="entry name" value="CRAL-TRIO lipid binding domain"/>
    <property type="match status" value="1"/>
</dbReference>